<dbReference type="EMBL" id="JACHJF010000048">
    <property type="protein sequence ID" value="MBB5123203.1"/>
    <property type="molecule type" value="Genomic_DNA"/>
</dbReference>
<dbReference type="EMBL" id="LGUI01000017">
    <property type="protein sequence ID" value="PNE29793.1"/>
    <property type="molecule type" value="Genomic_DNA"/>
</dbReference>
<evidence type="ECO:0000313" key="4">
    <source>
        <dbReference type="Proteomes" id="UP000528608"/>
    </source>
</evidence>
<reference evidence="2" key="1">
    <citation type="submission" date="2015-07" db="EMBL/GenBank/DDBJ databases">
        <authorList>
            <person name="Noorani M."/>
        </authorList>
    </citation>
    <scope>NUCLEOTIDE SEQUENCE [LARGE SCALE GENOMIC DNA]</scope>
    <source>
        <strain evidence="2">ATCC 27428</strain>
    </source>
</reference>
<comment type="caution">
    <text evidence="2">The sequence shown here is derived from an EMBL/GenBank/DDBJ whole genome shotgun (WGS) entry which is preliminary data.</text>
</comment>
<proteinExistence type="predicted"/>
<keyword evidence="3" id="KW-1185">Reference proteome</keyword>
<protein>
    <submittedName>
        <fullName evidence="2">Uncharacterized protein</fullName>
    </submittedName>
</protein>
<evidence type="ECO:0000313" key="2">
    <source>
        <dbReference type="EMBL" id="PNE29793.1"/>
    </source>
</evidence>
<evidence type="ECO:0000313" key="1">
    <source>
        <dbReference type="EMBL" id="MBB5123203.1"/>
    </source>
</evidence>
<dbReference type="AlphaFoldDB" id="A0A2N8NLZ9"/>
<sequence>MNITTSCGRRPRGYRITVELTGEVGERYPELTAGELTDPVALVVELGDARRLDLGQLAYDLRGLRLSKAVVAHEDRAHGRHVRVLDVHALRTCVAESADAGRMLRLERSIKPTR</sequence>
<gene>
    <name evidence="2" type="ORF">AF335_33140</name>
    <name evidence="1" type="ORF">FHS36_006682</name>
</gene>
<reference evidence="3" key="2">
    <citation type="submission" date="2015-07" db="EMBL/GenBank/DDBJ databases">
        <authorList>
            <person name="Graham D.E."/>
            <person name="Giannone R.J."/>
            <person name="Gulvik C.A."/>
            <person name="Hettich R.L."/>
            <person name="Klingeman D.M."/>
            <person name="Mahan K.M."/>
            <person name="Parry R.J."/>
            <person name="Spain J.C."/>
        </authorList>
    </citation>
    <scope>NUCLEOTIDE SEQUENCE [LARGE SCALE GENOMIC DNA]</scope>
    <source>
        <strain evidence="3">ATCC 27428</strain>
    </source>
</reference>
<evidence type="ECO:0000313" key="3">
    <source>
        <dbReference type="Proteomes" id="UP000235945"/>
    </source>
</evidence>
<organism evidence="2 3">
    <name type="scientific">Streptomyces eurocidicus</name>
    <name type="common">Streptoverticillium eurocidicus</name>
    <dbReference type="NCBI Taxonomy" id="66423"/>
    <lineage>
        <taxon>Bacteria</taxon>
        <taxon>Bacillati</taxon>
        <taxon>Actinomycetota</taxon>
        <taxon>Actinomycetes</taxon>
        <taxon>Kitasatosporales</taxon>
        <taxon>Streptomycetaceae</taxon>
        <taxon>Streptomyces</taxon>
    </lineage>
</organism>
<name>A0A2N8NLZ9_STREU</name>
<dbReference type="Proteomes" id="UP000235945">
    <property type="component" value="Unassembled WGS sequence"/>
</dbReference>
<reference evidence="1 4" key="3">
    <citation type="submission" date="2020-08" db="EMBL/GenBank/DDBJ databases">
        <title>Genomic Encyclopedia of Type Strains, Phase III (KMG-III): the genomes of soil and plant-associated and newly described type strains.</title>
        <authorList>
            <person name="Whitman W."/>
        </authorList>
    </citation>
    <scope>NUCLEOTIDE SEQUENCE [LARGE SCALE GENOMIC DNA]</scope>
    <source>
        <strain evidence="1 4">CECT 3259</strain>
    </source>
</reference>
<dbReference type="Proteomes" id="UP000528608">
    <property type="component" value="Unassembled WGS sequence"/>
</dbReference>
<accession>A0A2N8NLZ9</accession>
<dbReference type="RefSeq" id="WP_102922239.1">
    <property type="nucleotide sequence ID" value="NZ_JACHJF010000048.1"/>
</dbReference>